<dbReference type="AlphaFoldDB" id="A0A9D4BKX7"/>
<accession>A0A9D4BKX7</accession>
<protein>
    <submittedName>
        <fullName evidence="1">Uncharacterized protein</fullName>
    </submittedName>
</protein>
<reference evidence="1" key="1">
    <citation type="journal article" date="2019" name="bioRxiv">
        <title>The Genome of the Zebra Mussel, Dreissena polymorpha: A Resource for Invasive Species Research.</title>
        <authorList>
            <person name="McCartney M.A."/>
            <person name="Auch B."/>
            <person name="Kono T."/>
            <person name="Mallez S."/>
            <person name="Zhang Y."/>
            <person name="Obille A."/>
            <person name="Becker A."/>
            <person name="Abrahante J.E."/>
            <person name="Garbe J."/>
            <person name="Badalamenti J.P."/>
            <person name="Herman A."/>
            <person name="Mangelson H."/>
            <person name="Liachko I."/>
            <person name="Sullivan S."/>
            <person name="Sone E.D."/>
            <person name="Koren S."/>
            <person name="Silverstein K.A.T."/>
            <person name="Beckman K.B."/>
            <person name="Gohl D.M."/>
        </authorList>
    </citation>
    <scope>NUCLEOTIDE SEQUENCE</scope>
    <source>
        <strain evidence="1">Duluth1</strain>
        <tissue evidence="1">Whole animal</tissue>
    </source>
</reference>
<gene>
    <name evidence="1" type="ORF">DPMN_086145</name>
</gene>
<comment type="caution">
    <text evidence="1">The sequence shown here is derived from an EMBL/GenBank/DDBJ whole genome shotgun (WGS) entry which is preliminary data.</text>
</comment>
<name>A0A9D4BKX7_DREPO</name>
<sequence length="51" mass="5854">MVMFKSIGSDTKTKPGRIHHQLRGGLEKDYGKVLRLSYIIMNTYLSNLLQT</sequence>
<dbReference type="Proteomes" id="UP000828390">
    <property type="component" value="Unassembled WGS sequence"/>
</dbReference>
<evidence type="ECO:0000313" key="1">
    <source>
        <dbReference type="EMBL" id="KAH3698602.1"/>
    </source>
</evidence>
<dbReference type="EMBL" id="JAIWYP010000016">
    <property type="protein sequence ID" value="KAH3698602.1"/>
    <property type="molecule type" value="Genomic_DNA"/>
</dbReference>
<proteinExistence type="predicted"/>
<reference evidence="1" key="2">
    <citation type="submission" date="2020-11" db="EMBL/GenBank/DDBJ databases">
        <authorList>
            <person name="McCartney M.A."/>
            <person name="Auch B."/>
            <person name="Kono T."/>
            <person name="Mallez S."/>
            <person name="Becker A."/>
            <person name="Gohl D.M."/>
            <person name="Silverstein K.A.T."/>
            <person name="Koren S."/>
            <person name="Bechman K.B."/>
            <person name="Herman A."/>
            <person name="Abrahante J.E."/>
            <person name="Garbe J."/>
        </authorList>
    </citation>
    <scope>NUCLEOTIDE SEQUENCE</scope>
    <source>
        <strain evidence="1">Duluth1</strain>
        <tissue evidence="1">Whole animal</tissue>
    </source>
</reference>
<organism evidence="1 2">
    <name type="scientific">Dreissena polymorpha</name>
    <name type="common">Zebra mussel</name>
    <name type="synonym">Mytilus polymorpha</name>
    <dbReference type="NCBI Taxonomy" id="45954"/>
    <lineage>
        <taxon>Eukaryota</taxon>
        <taxon>Metazoa</taxon>
        <taxon>Spiralia</taxon>
        <taxon>Lophotrochozoa</taxon>
        <taxon>Mollusca</taxon>
        <taxon>Bivalvia</taxon>
        <taxon>Autobranchia</taxon>
        <taxon>Heteroconchia</taxon>
        <taxon>Euheterodonta</taxon>
        <taxon>Imparidentia</taxon>
        <taxon>Neoheterodontei</taxon>
        <taxon>Myida</taxon>
        <taxon>Dreissenoidea</taxon>
        <taxon>Dreissenidae</taxon>
        <taxon>Dreissena</taxon>
    </lineage>
</organism>
<evidence type="ECO:0000313" key="2">
    <source>
        <dbReference type="Proteomes" id="UP000828390"/>
    </source>
</evidence>
<keyword evidence="2" id="KW-1185">Reference proteome</keyword>